<keyword evidence="2" id="KW-1185">Reference proteome</keyword>
<comment type="caution">
    <text evidence="1">The sequence shown here is derived from an EMBL/GenBank/DDBJ whole genome shotgun (WGS) entry which is preliminary data.</text>
</comment>
<protein>
    <submittedName>
        <fullName evidence="1">Uncharacterized protein</fullName>
    </submittedName>
</protein>
<accession>A0A562TWP5</accession>
<sequence>MNSEIYNKRKLNCLMTKRLIELHGKGFDADFILLGNNYLMCLQNSNTFPYQSYSILLIDEVYDYLSESYKCIYAIEVFTGEKGVLLTDGIVQSSFLAN</sequence>
<reference evidence="1 2" key="1">
    <citation type="submission" date="2019-07" db="EMBL/GenBank/DDBJ databases">
        <title>Genomic Encyclopedia of Archaeal and Bacterial Type Strains, Phase II (KMG-II): from individual species to whole genera.</title>
        <authorList>
            <person name="Goeker M."/>
        </authorList>
    </citation>
    <scope>NUCLEOTIDE SEQUENCE [LARGE SCALE GENOMIC DNA]</scope>
    <source>
        <strain evidence="1 2">ATCC BAA-1854</strain>
    </source>
</reference>
<dbReference type="AlphaFoldDB" id="A0A562TWP5"/>
<evidence type="ECO:0000313" key="1">
    <source>
        <dbReference type="EMBL" id="TWI97514.1"/>
    </source>
</evidence>
<organism evidence="1 2">
    <name type="scientific">Mucilaginibacter frigoritolerans</name>
    <dbReference type="NCBI Taxonomy" id="652788"/>
    <lineage>
        <taxon>Bacteria</taxon>
        <taxon>Pseudomonadati</taxon>
        <taxon>Bacteroidota</taxon>
        <taxon>Sphingobacteriia</taxon>
        <taxon>Sphingobacteriales</taxon>
        <taxon>Sphingobacteriaceae</taxon>
        <taxon>Mucilaginibacter</taxon>
    </lineage>
</organism>
<dbReference type="Proteomes" id="UP000317010">
    <property type="component" value="Unassembled WGS sequence"/>
</dbReference>
<evidence type="ECO:0000313" key="2">
    <source>
        <dbReference type="Proteomes" id="UP000317010"/>
    </source>
</evidence>
<gene>
    <name evidence="1" type="ORF">JN11_03333</name>
</gene>
<proteinExistence type="predicted"/>
<dbReference type="EMBL" id="VLLI01000010">
    <property type="protein sequence ID" value="TWI97514.1"/>
    <property type="molecule type" value="Genomic_DNA"/>
</dbReference>
<name>A0A562TWP5_9SPHI</name>